<evidence type="ECO:0000313" key="9">
    <source>
        <dbReference type="EMBL" id="TMI85143.1"/>
    </source>
</evidence>
<keyword evidence="3" id="KW-0813">Transport</keyword>
<feature type="transmembrane region" description="Helical" evidence="8">
    <location>
        <begin position="98"/>
        <end position="118"/>
    </location>
</feature>
<gene>
    <name evidence="9" type="ORF">E6H04_00055</name>
</gene>
<feature type="transmembrane region" description="Helical" evidence="8">
    <location>
        <begin position="196"/>
        <end position="215"/>
    </location>
</feature>
<evidence type="ECO:0000256" key="7">
    <source>
        <dbReference type="ARBA" id="ARBA00023136"/>
    </source>
</evidence>
<evidence type="ECO:0000256" key="2">
    <source>
        <dbReference type="ARBA" id="ARBA00009142"/>
    </source>
</evidence>
<comment type="caution">
    <text evidence="9">The sequence shown here is derived from an EMBL/GenBank/DDBJ whole genome shotgun (WGS) entry which is preliminary data.</text>
</comment>
<dbReference type="EMBL" id="VBAO01000001">
    <property type="protein sequence ID" value="TMI85143.1"/>
    <property type="molecule type" value="Genomic_DNA"/>
</dbReference>
<accession>A0A537JNL0</accession>
<feature type="transmembrane region" description="Helical" evidence="8">
    <location>
        <begin position="42"/>
        <end position="61"/>
    </location>
</feature>
<comment type="similarity">
    <text evidence="2 8">Belongs to the 4-toluene sulfonate uptake permease (TSUP) (TC 2.A.102) family.</text>
</comment>
<evidence type="ECO:0000256" key="4">
    <source>
        <dbReference type="ARBA" id="ARBA00022475"/>
    </source>
</evidence>
<organism evidence="9 10">
    <name type="scientific">Candidatus Segetimicrobium genomatis</name>
    <dbReference type="NCBI Taxonomy" id="2569760"/>
    <lineage>
        <taxon>Bacteria</taxon>
        <taxon>Bacillati</taxon>
        <taxon>Candidatus Sysuimicrobiota</taxon>
        <taxon>Candidatus Sysuimicrobiia</taxon>
        <taxon>Candidatus Sysuimicrobiales</taxon>
        <taxon>Candidatus Segetimicrobiaceae</taxon>
        <taxon>Candidatus Segetimicrobium</taxon>
    </lineage>
</organism>
<keyword evidence="7 8" id="KW-0472">Membrane</keyword>
<evidence type="ECO:0000256" key="8">
    <source>
        <dbReference type="RuleBase" id="RU363041"/>
    </source>
</evidence>
<name>A0A537JNL0_9BACT</name>
<evidence type="ECO:0000256" key="3">
    <source>
        <dbReference type="ARBA" id="ARBA00022448"/>
    </source>
</evidence>
<feature type="transmembrane region" description="Helical" evidence="8">
    <location>
        <begin position="166"/>
        <end position="184"/>
    </location>
</feature>
<dbReference type="GO" id="GO:0005886">
    <property type="term" value="C:plasma membrane"/>
    <property type="evidence" value="ECO:0007669"/>
    <property type="project" value="UniProtKB-SubCell"/>
</dbReference>
<evidence type="ECO:0000256" key="5">
    <source>
        <dbReference type="ARBA" id="ARBA00022692"/>
    </source>
</evidence>
<evidence type="ECO:0000313" key="10">
    <source>
        <dbReference type="Proteomes" id="UP000320048"/>
    </source>
</evidence>
<dbReference type="Proteomes" id="UP000320048">
    <property type="component" value="Unassembled WGS sequence"/>
</dbReference>
<dbReference type="InterPro" id="IPR002781">
    <property type="entry name" value="TM_pro_TauE-like"/>
</dbReference>
<keyword evidence="6 8" id="KW-1133">Transmembrane helix</keyword>
<feature type="transmembrane region" description="Helical" evidence="8">
    <location>
        <begin position="255"/>
        <end position="274"/>
    </location>
</feature>
<evidence type="ECO:0000256" key="6">
    <source>
        <dbReference type="ARBA" id="ARBA00022989"/>
    </source>
</evidence>
<feature type="transmembrane region" description="Helical" evidence="8">
    <location>
        <begin position="73"/>
        <end position="91"/>
    </location>
</feature>
<keyword evidence="5 8" id="KW-0812">Transmembrane</keyword>
<feature type="transmembrane region" description="Helical" evidence="8">
    <location>
        <begin position="227"/>
        <end position="249"/>
    </location>
</feature>
<dbReference type="InterPro" id="IPR052017">
    <property type="entry name" value="TSUP"/>
</dbReference>
<comment type="subcellular location">
    <subcellularLocation>
        <location evidence="1 8">Cell membrane</location>
        <topology evidence="1 8">Multi-pass membrane protein</topology>
    </subcellularLocation>
</comment>
<protein>
    <recommendedName>
        <fullName evidence="8">Probable membrane transporter protein</fullName>
    </recommendedName>
</protein>
<evidence type="ECO:0000256" key="1">
    <source>
        <dbReference type="ARBA" id="ARBA00004651"/>
    </source>
</evidence>
<feature type="transmembrane region" description="Helical" evidence="8">
    <location>
        <begin position="6"/>
        <end position="35"/>
    </location>
</feature>
<reference evidence="9 10" key="1">
    <citation type="journal article" date="2019" name="Nat. Microbiol.">
        <title>Mediterranean grassland soil C-N compound turnover is dependent on rainfall and depth, and is mediated by genomically divergent microorganisms.</title>
        <authorList>
            <person name="Diamond S."/>
            <person name="Andeer P.F."/>
            <person name="Li Z."/>
            <person name="Crits-Christoph A."/>
            <person name="Burstein D."/>
            <person name="Anantharaman K."/>
            <person name="Lane K.R."/>
            <person name="Thomas B.C."/>
            <person name="Pan C."/>
            <person name="Northen T.R."/>
            <person name="Banfield J.F."/>
        </authorList>
    </citation>
    <scope>NUCLEOTIDE SEQUENCE [LARGE SCALE GENOMIC DNA]</scope>
    <source>
        <strain evidence="9">NP_7</strain>
    </source>
</reference>
<dbReference type="PANTHER" id="PTHR30269">
    <property type="entry name" value="TRANSMEMBRANE PROTEIN YFCA"/>
    <property type="match status" value="1"/>
</dbReference>
<dbReference type="PANTHER" id="PTHR30269:SF38">
    <property type="entry name" value="SULFITE EXPORTER TAUE_SAFE"/>
    <property type="match status" value="1"/>
</dbReference>
<feature type="transmembrane region" description="Helical" evidence="8">
    <location>
        <begin position="130"/>
        <end position="154"/>
    </location>
</feature>
<dbReference type="Pfam" id="PF01925">
    <property type="entry name" value="TauE"/>
    <property type="match status" value="1"/>
</dbReference>
<keyword evidence="4 8" id="KW-1003">Cell membrane</keyword>
<sequence length="287" mass="30522">MTEELSVLVLITLAAAVVNGALGHGFSSITVPVALLFYTSRILNPALVLLEVCINTAIVLMSRSSLPGVGKRVVPIVLGLVPGIVLGSLLLPRINAEWLKLFVYALLLPLILLQAGGIRKPVRLTPTVGAPFGTSLGILYSLTTISGPPLALLFNGQGLAKRDFRAAIGLIRVAESTLTAIAYYHLGLYTAPSLQVLAWIAPSVAVGLPIGALLIQRLDAEVFRRLCMSFDAWIVGFGLSKVLVTLGLVLSPWAYLVWTLVVILDLALLTAFFGGRRLAPSLSPIQE</sequence>
<dbReference type="AlphaFoldDB" id="A0A537JNL0"/>
<proteinExistence type="inferred from homology"/>